<proteinExistence type="predicted"/>
<comment type="subcellular location">
    <subcellularLocation>
        <location evidence="1">Membrane</location>
        <topology evidence="1">Single-pass membrane protein</topology>
    </subcellularLocation>
</comment>
<keyword evidence="6 9" id="KW-1133">Transmembrane helix</keyword>
<feature type="domain" description="Protein kinase" evidence="10">
    <location>
        <begin position="280"/>
        <end position="562"/>
    </location>
</feature>
<keyword evidence="5" id="KW-0677">Repeat</keyword>
<dbReference type="EnsemblPlants" id="Bra002543.1">
    <property type="protein sequence ID" value="Bra002543.1-P"/>
    <property type="gene ID" value="Bra002543"/>
</dbReference>
<dbReference type="OMA" id="WRIFDLA"/>
<dbReference type="InterPro" id="IPR032675">
    <property type="entry name" value="LRR_dom_sf"/>
</dbReference>
<dbReference type="PANTHER" id="PTHR45631">
    <property type="entry name" value="OS07G0107800 PROTEIN-RELATED"/>
    <property type="match status" value="1"/>
</dbReference>
<dbReference type="Gramene" id="Bra002543.1">
    <property type="protein sequence ID" value="Bra002543.1-P"/>
    <property type="gene ID" value="Bra002543"/>
</dbReference>
<reference evidence="11 12" key="2">
    <citation type="journal article" date="2018" name="Hortic Res">
        <title>Improved Brassica rapa reference genome by single-molecule sequencing and chromosome conformation capture technologies.</title>
        <authorList>
            <person name="Zhang L."/>
            <person name="Cai X."/>
            <person name="Wu J."/>
            <person name="Liu M."/>
            <person name="Grob S."/>
            <person name="Cheng F."/>
            <person name="Liang J."/>
            <person name="Cai C."/>
            <person name="Liu Z."/>
            <person name="Liu B."/>
            <person name="Wang F."/>
            <person name="Li S."/>
            <person name="Liu F."/>
            <person name="Li X."/>
            <person name="Cheng L."/>
            <person name="Yang W."/>
            <person name="Li M.H."/>
            <person name="Grossniklaus U."/>
            <person name="Zheng H."/>
            <person name="Wang X."/>
        </authorList>
    </citation>
    <scope>NUCLEOTIDE SEQUENCE [LARGE SCALE GENOMIC DNA]</scope>
    <source>
        <strain evidence="11 12">cv. Chiifu-401-42</strain>
    </source>
</reference>
<evidence type="ECO:0000256" key="8">
    <source>
        <dbReference type="ARBA" id="ARBA00023170"/>
    </source>
</evidence>
<evidence type="ECO:0000259" key="10">
    <source>
        <dbReference type="PROSITE" id="PS50011"/>
    </source>
</evidence>
<dbReference type="SUPFAM" id="SSF56112">
    <property type="entry name" value="Protein kinase-like (PK-like)"/>
    <property type="match status" value="1"/>
</dbReference>
<dbReference type="FunFam" id="3.80.10.10:FF:000129">
    <property type="entry name" value="Leucine-rich repeat receptor-like kinase"/>
    <property type="match status" value="1"/>
</dbReference>
<evidence type="ECO:0000256" key="5">
    <source>
        <dbReference type="ARBA" id="ARBA00022737"/>
    </source>
</evidence>
<keyword evidence="8" id="KW-0675">Receptor</keyword>
<evidence type="ECO:0000256" key="9">
    <source>
        <dbReference type="SAM" id="Phobius"/>
    </source>
</evidence>
<reference evidence="11 12" key="1">
    <citation type="journal article" date="2011" name="Nat. Genet.">
        <title>The genome of the mesopolyploid crop species Brassica rapa.</title>
        <authorList>
            <consortium name="Brassica rapa Genome Sequencing Project Consortium"/>
            <person name="Wang X."/>
            <person name="Wang H."/>
            <person name="Wang J."/>
            <person name="Sun R."/>
            <person name="Wu J."/>
            <person name="Liu S."/>
            <person name="Bai Y."/>
            <person name="Mun J.H."/>
            <person name="Bancroft I."/>
            <person name="Cheng F."/>
            <person name="Huang S."/>
            <person name="Li X."/>
            <person name="Hua W."/>
            <person name="Wang J."/>
            <person name="Wang X."/>
            <person name="Freeling M."/>
            <person name="Pires J.C."/>
            <person name="Paterson A.H."/>
            <person name="Chalhoub B."/>
            <person name="Wang B."/>
            <person name="Hayward A."/>
            <person name="Sharpe A.G."/>
            <person name="Park B.S."/>
            <person name="Weisshaar B."/>
            <person name="Liu B."/>
            <person name="Li B."/>
            <person name="Liu B."/>
            <person name="Tong C."/>
            <person name="Song C."/>
            <person name="Duran C."/>
            <person name="Peng C."/>
            <person name="Geng C."/>
            <person name="Koh C."/>
            <person name="Lin C."/>
            <person name="Edwards D."/>
            <person name="Mu D."/>
            <person name="Shen D."/>
            <person name="Soumpourou E."/>
            <person name="Li F."/>
            <person name="Fraser F."/>
            <person name="Conant G."/>
            <person name="Lassalle G."/>
            <person name="King G.J."/>
            <person name="Bonnema G."/>
            <person name="Tang H."/>
            <person name="Wang H."/>
            <person name="Belcram H."/>
            <person name="Zhou H."/>
            <person name="Hirakawa H."/>
            <person name="Abe H."/>
            <person name="Guo H."/>
            <person name="Wang H."/>
            <person name="Jin H."/>
            <person name="Parkin I.A."/>
            <person name="Batley J."/>
            <person name="Kim J.S."/>
            <person name="Just J."/>
            <person name="Li J."/>
            <person name="Xu J."/>
            <person name="Deng J."/>
            <person name="Kim J.A."/>
            <person name="Li J."/>
            <person name="Yu J."/>
            <person name="Meng J."/>
            <person name="Wang J."/>
            <person name="Min J."/>
            <person name="Poulain J."/>
            <person name="Wang J."/>
            <person name="Hatakeyama K."/>
            <person name="Wu K."/>
            <person name="Wang L."/>
            <person name="Fang L."/>
            <person name="Trick M."/>
            <person name="Links M.G."/>
            <person name="Zhao M."/>
            <person name="Jin M."/>
            <person name="Ramchiary N."/>
            <person name="Drou N."/>
            <person name="Berkman P.J."/>
            <person name="Cai Q."/>
            <person name="Huang Q."/>
            <person name="Li R."/>
            <person name="Tabata S."/>
            <person name="Cheng S."/>
            <person name="Zhang S."/>
            <person name="Zhang S."/>
            <person name="Huang S."/>
            <person name="Sato S."/>
            <person name="Sun S."/>
            <person name="Kwon S.J."/>
            <person name="Choi S.R."/>
            <person name="Lee T.H."/>
            <person name="Fan W."/>
            <person name="Zhao X."/>
            <person name="Tan X."/>
            <person name="Xu X."/>
            <person name="Wang Y."/>
            <person name="Qiu Y."/>
            <person name="Yin Y."/>
            <person name="Li Y."/>
            <person name="Du Y."/>
            <person name="Liao Y."/>
            <person name="Lim Y."/>
            <person name="Narusaka Y."/>
            <person name="Wang Y."/>
            <person name="Wang Z."/>
            <person name="Li Z."/>
            <person name="Wang Z."/>
            <person name="Xiong Z."/>
            <person name="Zhang Z."/>
        </authorList>
    </citation>
    <scope>NUCLEOTIDE SEQUENCE [LARGE SCALE GENOMIC DNA]</scope>
    <source>
        <strain evidence="11 12">cv. Chiifu-401-42</strain>
    </source>
</reference>
<organism evidence="11 12">
    <name type="scientific">Brassica campestris</name>
    <name type="common">Field mustard</name>
    <dbReference type="NCBI Taxonomy" id="3711"/>
    <lineage>
        <taxon>Eukaryota</taxon>
        <taxon>Viridiplantae</taxon>
        <taxon>Streptophyta</taxon>
        <taxon>Embryophyta</taxon>
        <taxon>Tracheophyta</taxon>
        <taxon>Spermatophyta</taxon>
        <taxon>Magnoliopsida</taxon>
        <taxon>eudicotyledons</taxon>
        <taxon>Gunneridae</taxon>
        <taxon>Pentapetalae</taxon>
        <taxon>rosids</taxon>
        <taxon>malvids</taxon>
        <taxon>Brassicales</taxon>
        <taxon>Brassicaceae</taxon>
        <taxon>Brassiceae</taxon>
        <taxon>Brassica</taxon>
    </lineage>
</organism>
<dbReference type="Pfam" id="PF12819">
    <property type="entry name" value="Malectin_like"/>
    <property type="match status" value="1"/>
</dbReference>
<keyword evidence="7 9" id="KW-0472">Membrane</keyword>
<accession>M4CEB2</accession>
<dbReference type="SMART" id="SM00220">
    <property type="entry name" value="S_TKc"/>
    <property type="match status" value="1"/>
</dbReference>
<dbReference type="InterPro" id="IPR008271">
    <property type="entry name" value="Ser/Thr_kinase_AS"/>
</dbReference>
<evidence type="ECO:0000256" key="3">
    <source>
        <dbReference type="ARBA" id="ARBA00022692"/>
    </source>
</evidence>
<keyword evidence="4" id="KW-0732">Signal</keyword>
<keyword evidence="12" id="KW-1185">Reference proteome</keyword>
<dbReference type="Proteomes" id="UP000011750">
    <property type="component" value="Chromosome A10"/>
</dbReference>
<reference evidence="11" key="3">
    <citation type="submission" date="2023-03" db="UniProtKB">
        <authorList>
            <consortium name="EnsemblPlants"/>
        </authorList>
    </citation>
    <scope>IDENTIFICATION</scope>
    <source>
        <strain evidence="11">cv. Chiifu-401-42</strain>
    </source>
</reference>
<evidence type="ECO:0000256" key="1">
    <source>
        <dbReference type="ARBA" id="ARBA00004167"/>
    </source>
</evidence>
<dbReference type="SUPFAM" id="SSF52058">
    <property type="entry name" value="L domain-like"/>
    <property type="match status" value="1"/>
</dbReference>
<dbReference type="HOGENOM" id="CLU_000288_41_1_1"/>
<evidence type="ECO:0000256" key="4">
    <source>
        <dbReference type="ARBA" id="ARBA00022729"/>
    </source>
</evidence>
<dbReference type="PROSITE" id="PS00108">
    <property type="entry name" value="PROTEIN_KINASE_ST"/>
    <property type="match status" value="1"/>
</dbReference>
<dbReference type="Pfam" id="PF00069">
    <property type="entry name" value="Pkinase"/>
    <property type="match status" value="1"/>
</dbReference>
<dbReference type="InParanoid" id="M4CEB2"/>
<evidence type="ECO:0000256" key="2">
    <source>
        <dbReference type="ARBA" id="ARBA00022614"/>
    </source>
</evidence>
<dbReference type="GO" id="GO:0016020">
    <property type="term" value="C:membrane"/>
    <property type="evidence" value="ECO:0007669"/>
    <property type="project" value="UniProtKB-SubCell"/>
</dbReference>
<dbReference type="InterPro" id="IPR000719">
    <property type="entry name" value="Prot_kinase_dom"/>
</dbReference>
<protein>
    <recommendedName>
        <fullName evidence="10">Protein kinase domain-containing protein</fullName>
    </recommendedName>
</protein>
<evidence type="ECO:0000313" key="12">
    <source>
        <dbReference type="Proteomes" id="UP000011750"/>
    </source>
</evidence>
<feature type="transmembrane region" description="Helical" evidence="9">
    <location>
        <begin position="307"/>
        <end position="332"/>
    </location>
</feature>
<sequence length="597" mass="66914">MKQRGSMYPSDIYDRVWLPYFQREWTQISTTFQVNNSNNGYAPPKAVLTTAATPTNSSAPLTIQWNSSNVNNQYYFYRHFAEIQELQTNETREFNIVWNGEVIHSLFTPPKFIAFTIYSASPRTCEGGECSLQLTRTNRSTLPPLLNAIEVYTVIQFPQSETNEIDVIAVQNIKTTYGISRISWQGDPCVPQQFIWDGLNCSNTDITTPPRIIHLNLSSSGLIGTITDVIQNLTLLETLDLSNNNLIGEVPDFLGNMKSLVFINISMNDLSGLIPQALQSKGLELFSQGNPRLCLSGSCLPPKPKPFPVAIVASVASVAIIIVAVLVLTFVLRKKRPSIVGAQQRQPSISSVNVTYTNSPVSSIQTNKRSFTYSEVLNMTNNFQRVVGEGGFGIVYHGLEYLHIGCIPPMVHRDVKTTNILLDEQFKARLADFGLSRSFPVGDESHVSMMIAGTPGYLDPEYYRTNRLTEKSDVYSFGIVLLEMITNQPVIDQSREKSHITEWVGLEVNSGDIRSIMDPNLQEDYDSDSAWRIFDLAMSCVNPSSKRRPSMSQVVVELKECLESEKSRRNMSRGRMDSHRSAEVTVLVDTEMFPIAR</sequence>
<dbReference type="InterPro" id="IPR001611">
    <property type="entry name" value="Leu-rich_rpt"/>
</dbReference>
<dbReference type="Pfam" id="PF00560">
    <property type="entry name" value="LRR_1"/>
    <property type="match status" value="1"/>
</dbReference>
<evidence type="ECO:0000256" key="7">
    <source>
        <dbReference type="ARBA" id="ARBA00023136"/>
    </source>
</evidence>
<keyword evidence="3 9" id="KW-0812">Transmembrane</keyword>
<dbReference type="PANTHER" id="PTHR45631:SF57">
    <property type="entry name" value="LEUCINE-RICH REPEAT PROTEIN KINASE FAMILY PROTEIN"/>
    <property type="match status" value="1"/>
</dbReference>
<dbReference type="Gene3D" id="1.10.510.10">
    <property type="entry name" value="Transferase(Phosphotransferase) domain 1"/>
    <property type="match status" value="1"/>
</dbReference>
<keyword evidence="2" id="KW-0433">Leucine-rich repeat</keyword>
<evidence type="ECO:0000313" key="11">
    <source>
        <dbReference type="EnsemblPlants" id="Bra002543.1-P"/>
    </source>
</evidence>
<dbReference type="GO" id="GO:0004672">
    <property type="term" value="F:protein kinase activity"/>
    <property type="evidence" value="ECO:0007669"/>
    <property type="project" value="InterPro"/>
</dbReference>
<dbReference type="AlphaFoldDB" id="M4CEB2"/>
<dbReference type="InterPro" id="IPR024788">
    <property type="entry name" value="Malectin-like_Carb-bd_dom"/>
</dbReference>
<dbReference type="PROSITE" id="PS50011">
    <property type="entry name" value="PROTEIN_KINASE_DOM"/>
    <property type="match status" value="1"/>
</dbReference>
<name>M4CEB2_BRACM</name>
<dbReference type="InterPro" id="IPR011009">
    <property type="entry name" value="Kinase-like_dom_sf"/>
</dbReference>
<dbReference type="Gene3D" id="3.80.10.10">
    <property type="entry name" value="Ribonuclease Inhibitor"/>
    <property type="match status" value="1"/>
</dbReference>
<dbReference type="GO" id="GO:0005524">
    <property type="term" value="F:ATP binding"/>
    <property type="evidence" value="ECO:0007669"/>
    <property type="project" value="InterPro"/>
</dbReference>
<evidence type="ECO:0000256" key="6">
    <source>
        <dbReference type="ARBA" id="ARBA00022989"/>
    </source>
</evidence>
<dbReference type="eggNOG" id="ENOG502QQCZ">
    <property type="taxonomic scope" value="Eukaryota"/>
</dbReference>